<feature type="transmembrane region" description="Helical" evidence="1">
    <location>
        <begin position="148"/>
        <end position="172"/>
    </location>
</feature>
<feature type="transmembrane region" description="Helical" evidence="1">
    <location>
        <begin position="109"/>
        <end position="128"/>
    </location>
</feature>
<evidence type="ECO:0000313" key="2">
    <source>
        <dbReference type="EMBL" id="CAJ1395038.1"/>
    </source>
</evidence>
<gene>
    <name evidence="2" type="ORF">EVOR1521_LOCUS19562</name>
</gene>
<keyword evidence="3" id="KW-1185">Reference proteome</keyword>
<keyword evidence="1" id="KW-0472">Membrane</keyword>
<dbReference type="AlphaFoldDB" id="A0AA36IY70"/>
<accession>A0AA36IY70</accession>
<feature type="transmembrane region" description="Helical" evidence="1">
    <location>
        <begin position="60"/>
        <end position="82"/>
    </location>
</feature>
<evidence type="ECO:0000313" key="3">
    <source>
        <dbReference type="Proteomes" id="UP001178507"/>
    </source>
</evidence>
<reference evidence="2" key="1">
    <citation type="submission" date="2023-08" db="EMBL/GenBank/DDBJ databases">
        <authorList>
            <person name="Chen Y."/>
            <person name="Shah S."/>
            <person name="Dougan E. K."/>
            <person name="Thang M."/>
            <person name="Chan C."/>
        </authorList>
    </citation>
    <scope>NUCLEOTIDE SEQUENCE</scope>
</reference>
<evidence type="ECO:0000256" key="1">
    <source>
        <dbReference type="SAM" id="Phobius"/>
    </source>
</evidence>
<proteinExistence type="predicted"/>
<feature type="transmembrane region" description="Helical" evidence="1">
    <location>
        <begin position="20"/>
        <end position="40"/>
    </location>
</feature>
<organism evidence="2 3">
    <name type="scientific">Effrenium voratum</name>
    <dbReference type="NCBI Taxonomy" id="2562239"/>
    <lineage>
        <taxon>Eukaryota</taxon>
        <taxon>Sar</taxon>
        <taxon>Alveolata</taxon>
        <taxon>Dinophyceae</taxon>
        <taxon>Suessiales</taxon>
        <taxon>Symbiodiniaceae</taxon>
        <taxon>Effrenium</taxon>
    </lineage>
</organism>
<keyword evidence="1" id="KW-1133">Transmembrane helix</keyword>
<sequence>MCTPPCCDSIGSSPNLQMGYVLTCAWFALIFAVEFCVSLVTQESERSIPYGDELDVLRIITAMTTLCVVAVWFFALASRCCAPCCCGMHMEKVPEPCPCGECSLKNPRLLDYPFLFAFGGHVVSSVLLDGPVRMVFPWQPLEEVPRVSIHRLLLILTPIWILLALLGVCLGWRKYQLLISGAVLRSAPPAMVVGQPVSAPVPSGSPSLPDK</sequence>
<protein>
    <submittedName>
        <fullName evidence="2">Uncharacterized protein</fullName>
    </submittedName>
</protein>
<comment type="caution">
    <text evidence="2">The sequence shown here is derived from an EMBL/GenBank/DDBJ whole genome shotgun (WGS) entry which is preliminary data.</text>
</comment>
<dbReference type="Proteomes" id="UP001178507">
    <property type="component" value="Unassembled WGS sequence"/>
</dbReference>
<dbReference type="EMBL" id="CAUJNA010003035">
    <property type="protein sequence ID" value="CAJ1395038.1"/>
    <property type="molecule type" value="Genomic_DNA"/>
</dbReference>
<name>A0AA36IY70_9DINO</name>
<keyword evidence="1" id="KW-0812">Transmembrane</keyword>